<keyword evidence="3" id="KW-1185">Reference proteome</keyword>
<sequence>MSSPADSESNRAIGPDEGPEPDSALEEAKIELENCIKGYVNSYPELIDRLHVVYTQVLKEFPEKAQAAANQFQGTKRPYDEINGHITPPYNPRSYSEPRSKRVCLDNGSGQSRADSNPDHDDMDMRDEDENHSLYPTIDQRDNFQFNGHNASVDHHGDGTNVQIHGHNAYVSLHGHDTHVNVQGNNAHVKLQGNGVDVHIQGQNAYLSLHGDGAHVHVHGNNAHIILRQATNQVHIHGDNGRVDDATHRSFLPIRANRQRDRDESMARDPFLDRMTTRGYADTRDGYQDYLEQASAMSVVNGSGWSPMPMTRRHQFRENSESFYSDSSCRNGEISSHYHTYDRRFDSYRPSYELGGY</sequence>
<reference evidence="2" key="1">
    <citation type="journal article" date="2020" name="Stud. Mycol.">
        <title>101 Dothideomycetes genomes: a test case for predicting lifestyles and emergence of pathogens.</title>
        <authorList>
            <person name="Haridas S."/>
            <person name="Albert R."/>
            <person name="Binder M."/>
            <person name="Bloem J."/>
            <person name="Labutti K."/>
            <person name="Salamov A."/>
            <person name="Andreopoulos B."/>
            <person name="Baker S."/>
            <person name="Barry K."/>
            <person name="Bills G."/>
            <person name="Bluhm B."/>
            <person name="Cannon C."/>
            <person name="Castanera R."/>
            <person name="Culley D."/>
            <person name="Daum C."/>
            <person name="Ezra D."/>
            <person name="Gonzalez J."/>
            <person name="Henrissat B."/>
            <person name="Kuo A."/>
            <person name="Liang C."/>
            <person name="Lipzen A."/>
            <person name="Lutzoni F."/>
            <person name="Magnuson J."/>
            <person name="Mondo S."/>
            <person name="Nolan M."/>
            <person name="Ohm R."/>
            <person name="Pangilinan J."/>
            <person name="Park H.-J."/>
            <person name="Ramirez L."/>
            <person name="Alfaro M."/>
            <person name="Sun H."/>
            <person name="Tritt A."/>
            <person name="Yoshinaga Y."/>
            <person name="Zwiers L.-H."/>
            <person name="Turgeon B."/>
            <person name="Goodwin S."/>
            <person name="Spatafora J."/>
            <person name="Crous P."/>
            <person name="Grigoriev I."/>
        </authorList>
    </citation>
    <scope>NUCLEOTIDE SEQUENCE</scope>
    <source>
        <strain evidence="2">CBS 675.92</strain>
    </source>
</reference>
<feature type="compositionally biased region" description="Acidic residues" evidence="1">
    <location>
        <begin position="121"/>
        <end position="130"/>
    </location>
</feature>
<dbReference type="EMBL" id="ML977006">
    <property type="protein sequence ID" value="KAF1953116.1"/>
    <property type="molecule type" value="Genomic_DNA"/>
</dbReference>
<evidence type="ECO:0000313" key="3">
    <source>
        <dbReference type="Proteomes" id="UP000800035"/>
    </source>
</evidence>
<organism evidence="2 3">
    <name type="scientific">Byssothecium circinans</name>
    <dbReference type="NCBI Taxonomy" id="147558"/>
    <lineage>
        <taxon>Eukaryota</taxon>
        <taxon>Fungi</taxon>
        <taxon>Dikarya</taxon>
        <taxon>Ascomycota</taxon>
        <taxon>Pezizomycotina</taxon>
        <taxon>Dothideomycetes</taxon>
        <taxon>Pleosporomycetidae</taxon>
        <taxon>Pleosporales</taxon>
        <taxon>Massarineae</taxon>
        <taxon>Massarinaceae</taxon>
        <taxon>Byssothecium</taxon>
    </lineage>
</organism>
<accession>A0A6A5TQP4</accession>
<dbReference type="AlphaFoldDB" id="A0A6A5TQP4"/>
<feature type="region of interest" description="Disordered" evidence="1">
    <location>
        <begin position="1"/>
        <end position="25"/>
    </location>
</feature>
<proteinExistence type="predicted"/>
<dbReference type="Proteomes" id="UP000800035">
    <property type="component" value="Unassembled WGS sequence"/>
</dbReference>
<feature type="region of interest" description="Disordered" evidence="1">
    <location>
        <begin position="69"/>
        <end position="130"/>
    </location>
</feature>
<evidence type="ECO:0000313" key="2">
    <source>
        <dbReference type="EMBL" id="KAF1953116.1"/>
    </source>
</evidence>
<gene>
    <name evidence="2" type="ORF">CC80DRAFT_571026</name>
</gene>
<evidence type="ECO:0000256" key="1">
    <source>
        <dbReference type="SAM" id="MobiDB-lite"/>
    </source>
</evidence>
<protein>
    <submittedName>
        <fullName evidence="2">Uncharacterized protein</fullName>
    </submittedName>
</protein>
<name>A0A6A5TQP4_9PLEO</name>